<feature type="compositionally biased region" description="Basic and acidic residues" evidence="1">
    <location>
        <begin position="232"/>
        <end position="243"/>
    </location>
</feature>
<keyword evidence="2" id="KW-1133">Transmembrane helix</keyword>
<proteinExistence type="predicted"/>
<keyword evidence="2" id="KW-0472">Membrane</keyword>
<evidence type="ECO:0000313" key="4">
    <source>
        <dbReference type="EMBL" id="GFS29628.1"/>
    </source>
</evidence>
<dbReference type="Proteomes" id="UP000585474">
    <property type="component" value="Unassembled WGS sequence"/>
</dbReference>
<evidence type="ECO:0000256" key="2">
    <source>
        <dbReference type="SAM" id="Phobius"/>
    </source>
</evidence>
<reference evidence="5" key="1">
    <citation type="submission" date="2019-07" db="EMBL/GenBank/DDBJ databases">
        <title>De Novo Assembly of kiwifruit Actinidia rufa.</title>
        <authorList>
            <person name="Sugita-Konishi S."/>
            <person name="Sato K."/>
            <person name="Mori E."/>
            <person name="Abe Y."/>
            <person name="Kisaki G."/>
            <person name="Hamano K."/>
            <person name="Suezawa K."/>
            <person name="Otani M."/>
            <person name="Fukuda T."/>
            <person name="Manabe T."/>
            <person name="Gomi K."/>
            <person name="Tabuchi M."/>
            <person name="Akimitsu K."/>
            <person name="Kataoka I."/>
        </authorList>
    </citation>
    <scope>NUCLEOTIDE SEQUENCE [LARGE SCALE GENOMIC DNA]</scope>
    <source>
        <strain evidence="5">cv. Fuchu</strain>
    </source>
</reference>
<dbReference type="Pfam" id="PF11886">
    <property type="entry name" value="TOC159_MAD"/>
    <property type="match status" value="1"/>
</dbReference>
<evidence type="ECO:0000259" key="3">
    <source>
        <dbReference type="Pfam" id="PF11886"/>
    </source>
</evidence>
<protein>
    <submittedName>
        <fullName evidence="4">Translocon outer complex protein 120</fullName>
    </submittedName>
</protein>
<name>A0A7J0D8Z8_9ERIC</name>
<keyword evidence="5" id="KW-1185">Reference proteome</keyword>
<dbReference type="EMBL" id="BJWL01000094">
    <property type="protein sequence ID" value="GFS29628.1"/>
    <property type="molecule type" value="Genomic_DNA"/>
</dbReference>
<evidence type="ECO:0000256" key="1">
    <source>
        <dbReference type="SAM" id="MobiDB-lite"/>
    </source>
</evidence>
<feature type="region of interest" description="Disordered" evidence="1">
    <location>
        <begin position="138"/>
        <end position="184"/>
    </location>
</feature>
<keyword evidence="2" id="KW-0812">Transmembrane</keyword>
<feature type="compositionally biased region" description="Basic and acidic residues" evidence="1">
    <location>
        <begin position="157"/>
        <end position="171"/>
    </location>
</feature>
<dbReference type="Gene3D" id="3.40.50.300">
    <property type="entry name" value="P-loop containing nucleotide triphosphate hydrolases"/>
    <property type="match status" value="1"/>
</dbReference>
<organism evidence="4 5">
    <name type="scientific">Actinidia rufa</name>
    <dbReference type="NCBI Taxonomy" id="165716"/>
    <lineage>
        <taxon>Eukaryota</taxon>
        <taxon>Viridiplantae</taxon>
        <taxon>Streptophyta</taxon>
        <taxon>Embryophyta</taxon>
        <taxon>Tracheophyta</taxon>
        <taxon>Spermatophyta</taxon>
        <taxon>Magnoliopsida</taxon>
        <taxon>eudicotyledons</taxon>
        <taxon>Gunneridae</taxon>
        <taxon>Pentapetalae</taxon>
        <taxon>asterids</taxon>
        <taxon>Ericales</taxon>
        <taxon>Actinidiaceae</taxon>
        <taxon>Actinidia</taxon>
    </lineage>
</organism>
<feature type="domain" description="Translocase of chloroplast 159/132 membrane anchor" evidence="3">
    <location>
        <begin position="496"/>
        <end position="557"/>
    </location>
</feature>
<accession>A0A7J0D8Z8</accession>
<dbReference type="InterPro" id="IPR024283">
    <property type="entry name" value="TOC159_MAD"/>
</dbReference>
<feature type="transmembrane region" description="Helical" evidence="2">
    <location>
        <begin position="470"/>
        <end position="491"/>
    </location>
</feature>
<dbReference type="AlphaFoldDB" id="A0A7J0D8Z8"/>
<comment type="caution">
    <text evidence="4">The sequence shown here is derived from an EMBL/GenBank/DDBJ whole genome shotgun (WGS) entry which is preliminary data.</text>
</comment>
<evidence type="ECO:0000313" key="5">
    <source>
        <dbReference type="Proteomes" id="UP000585474"/>
    </source>
</evidence>
<feature type="region of interest" description="Disordered" evidence="1">
    <location>
        <begin position="232"/>
        <end position="257"/>
    </location>
</feature>
<dbReference type="OrthoDB" id="8954335at2759"/>
<sequence length="563" mass="62796">MENGLWVGVLDGSHFGEKLTENEVLGSKVEEMDEVESDESKNSEGKEIFEEAIGADTFRGGDSQQEVDSIGESLHQSGKSEEVKPTMDLFDTGHQDYKSCEHEDIVASELHTDNVEGAKDNLFNLDTELKDDEIKELKEEAPDERSCELEYTSAATDSDHHGISLKPEDTQHMPLEGSKATPEVEKFSCSEASVWDTSEKIQASATKKIEGAQLQQADKDAKASNVAAKKLENKGAKEEEVKRSTHGNRQWETKPAATVSTSSAKSCNSYPCNCSRKTNPLRTQQMENPRKHDETHEKLQMIRVKFLRLAHSFDRVSARAEQLEAAGQELIDFSSTIMVLGKTGDRLDMQGRDFGDMLLLRTITEIFWPSIWFNAIVVLTHAASAPPEGPNGTTTSYDMFVTQRSHVVLASNSAGGWGHAFYESCFFSGESLSLQNEQGWSESITQWPATVRTWKKKVAMQHLFRFPYGIWPYLHLLILIIQLIVSVISILPTSGLGRPVLDTHGWDHEVDYEGVNVETLFVVKQVIPVSLSCQLTKDKKDANLQMEMASSVKHGEVRAKQLL</sequence>
<dbReference type="InterPro" id="IPR027417">
    <property type="entry name" value="P-loop_NTPase"/>
</dbReference>
<gene>
    <name evidence="4" type="ORF">Acr_00g0007570</name>
</gene>
<feature type="compositionally biased region" description="Basic and acidic residues" evidence="1">
    <location>
        <begin position="138"/>
        <end position="148"/>
    </location>
</feature>